<name>A0AAD5UJX6_9FUNG</name>
<feature type="region of interest" description="Disordered" evidence="1">
    <location>
        <begin position="271"/>
        <end position="301"/>
    </location>
</feature>
<proteinExistence type="predicted"/>
<dbReference type="EMBL" id="JADGKB010000014">
    <property type="protein sequence ID" value="KAJ3260000.1"/>
    <property type="molecule type" value="Genomic_DNA"/>
</dbReference>
<keyword evidence="2" id="KW-1133">Transmembrane helix</keyword>
<comment type="caution">
    <text evidence="3">The sequence shown here is derived from an EMBL/GenBank/DDBJ whole genome shotgun (WGS) entry which is preliminary data.</text>
</comment>
<dbReference type="AlphaFoldDB" id="A0AAD5UJX6"/>
<sequence length="301" mass="34793">MVVGIYKISKRKCNQRQLEFIKTRYYKAVTCLVVYALLVVYLAAVTVFVAQIDSEDPFVHQLVLKLDIILLQPMALYIIVYVKLFYLVLEIFARKDIWISNLEQNTVQCACEPPTVQCECRAFKDLLFTSSQENGFLSVWYRYGTGVAVTFEIVYNIGYVMVMFVGIYKVSKKKSNKKQLEYINAKCKSAFIYLLVYVVGVLYFGWVASYISGIDNDNHQSHLYILKLDVILFQPMAIHALVFLKLYYILLEMFAKKDVLRCTQSKDAKKRNVQDDTQLLKGSKRPSDEHRMVPDHAGTTN</sequence>
<keyword evidence="4" id="KW-1185">Reference proteome</keyword>
<accession>A0AAD5UJX6</accession>
<protein>
    <submittedName>
        <fullName evidence="3">Uncharacterized protein</fullName>
    </submittedName>
</protein>
<feature type="transmembrane region" description="Helical" evidence="2">
    <location>
        <begin position="191"/>
        <end position="211"/>
    </location>
</feature>
<keyword evidence="2" id="KW-0472">Membrane</keyword>
<reference evidence="3" key="1">
    <citation type="submission" date="2020-05" db="EMBL/GenBank/DDBJ databases">
        <title>Phylogenomic resolution of chytrid fungi.</title>
        <authorList>
            <person name="Stajich J.E."/>
            <person name="Amses K."/>
            <person name="Simmons R."/>
            <person name="Seto K."/>
            <person name="Myers J."/>
            <person name="Bonds A."/>
            <person name="Quandt C.A."/>
            <person name="Barry K."/>
            <person name="Liu P."/>
            <person name="Grigoriev I."/>
            <person name="Longcore J.E."/>
            <person name="James T.Y."/>
        </authorList>
    </citation>
    <scope>NUCLEOTIDE SEQUENCE</scope>
    <source>
        <strain evidence="3">PLAUS21</strain>
    </source>
</reference>
<feature type="transmembrane region" description="Helical" evidence="2">
    <location>
        <begin position="153"/>
        <end position="170"/>
    </location>
</feature>
<evidence type="ECO:0000313" key="4">
    <source>
        <dbReference type="Proteomes" id="UP001210925"/>
    </source>
</evidence>
<evidence type="ECO:0000256" key="1">
    <source>
        <dbReference type="SAM" id="MobiDB-lite"/>
    </source>
</evidence>
<evidence type="ECO:0000313" key="3">
    <source>
        <dbReference type="EMBL" id="KAJ3260000.1"/>
    </source>
</evidence>
<feature type="transmembrane region" description="Helical" evidence="2">
    <location>
        <begin position="25"/>
        <end position="50"/>
    </location>
</feature>
<feature type="compositionally biased region" description="Basic and acidic residues" evidence="1">
    <location>
        <begin position="285"/>
        <end position="294"/>
    </location>
</feature>
<evidence type="ECO:0000256" key="2">
    <source>
        <dbReference type="SAM" id="Phobius"/>
    </source>
</evidence>
<feature type="transmembrane region" description="Helical" evidence="2">
    <location>
        <begin position="231"/>
        <end position="251"/>
    </location>
</feature>
<dbReference type="Proteomes" id="UP001210925">
    <property type="component" value="Unassembled WGS sequence"/>
</dbReference>
<organism evidence="3 4">
    <name type="scientific">Boothiomyces macroporosus</name>
    <dbReference type="NCBI Taxonomy" id="261099"/>
    <lineage>
        <taxon>Eukaryota</taxon>
        <taxon>Fungi</taxon>
        <taxon>Fungi incertae sedis</taxon>
        <taxon>Chytridiomycota</taxon>
        <taxon>Chytridiomycota incertae sedis</taxon>
        <taxon>Chytridiomycetes</taxon>
        <taxon>Rhizophydiales</taxon>
        <taxon>Terramycetaceae</taxon>
        <taxon>Boothiomyces</taxon>
    </lineage>
</organism>
<gene>
    <name evidence="3" type="ORF">HK103_001510</name>
</gene>
<keyword evidence="2" id="KW-0812">Transmembrane</keyword>